<dbReference type="EMBL" id="DRXE01000043">
    <property type="protein sequence ID" value="HHM67340.1"/>
    <property type="molecule type" value="Genomic_DNA"/>
</dbReference>
<accession>A0A7C5RDJ5</accession>
<sequence>MKRFLLGLKKKRPKAQGPEPGVAGPEPEPPKEERTAVGEAVARRLKEMGFQRFSPEEEEGWRLRVEGLADGERVVLERWASWGWRKEGLERRGEKGLQEDELASVEVSGDELGASRAEVKVGLEAPSGWGPATRLSLAWRYGEWRGASVFLGELPPRFWWGEAGRALERALEVVRGLDLPGLRGFFEGLEGIWILDEAATAPGPRILRRGAFLLLVPAGEPGGLLVFRPQGSVLPPSWEEVALLGPGIHRVEPLPGLELEVEVRGTSLRTKRLRCWGRVGKAPFAGRKTPVEVADWLMPTPEAVARWLAVPEEAVRFLLTGRVEEAGRAVEAGKKPEGGRT</sequence>
<reference evidence="2" key="1">
    <citation type="journal article" date="2020" name="mSystems">
        <title>Genome- and Community-Level Interaction Insights into Carbon Utilization and Element Cycling Functions of Hydrothermarchaeota in Hydrothermal Sediment.</title>
        <authorList>
            <person name="Zhou Z."/>
            <person name="Liu Y."/>
            <person name="Xu W."/>
            <person name="Pan J."/>
            <person name="Luo Z.H."/>
            <person name="Li M."/>
        </authorList>
    </citation>
    <scope>NUCLEOTIDE SEQUENCE [LARGE SCALE GENOMIC DNA]</scope>
    <source>
        <strain evidence="2">SpSt-1071</strain>
    </source>
</reference>
<dbReference type="AlphaFoldDB" id="A0A7C5RDJ5"/>
<name>A0A7C5RDJ5_9DEIN</name>
<protein>
    <submittedName>
        <fullName evidence="2">Uncharacterized protein</fullName>
    </submittedName>
</protein>
<evidence type="ECO:0000256" key="1">
    <source>
        <dbReference type="SAM" id="MobiDB-lite"/>
    </source>
</evidence>
<proteinExistence type="predicted"/>
<feature type="compositionally biased region" description="Basic and acidic residues" evidence="1">
    <location>
        <begin position="28"/>
        <end position="38"/>
    </location>
</feature>
<organism evidence="2">
    <name type="scientific">Thermus caliditerrae</name>
    <dbReference type="NCBI Taxonomy" id="1330700"/>
    <lineage>
        <taxon>Bacteria</taxon>
        <taxon>Thermotogati</taxon>
        <taxon>Deinococcota</taxon>
        <taxon>Deinococci</taxon>
        <taxon>Thermales</taxon>
        <taxon>Thermaceae</taxon>
        <taxon>Thermus</taxon>
    </lineage>
</organism>
<feature type="compositionally biased region" description="Basic residues" evidence="1">
    <location>
        <begin position="1"/>
        <end position="14"/>
    </location>
</feature>
<gene>
    <name evidence="2" type="ORF">ENM28_01210</name>
</gene>
<feature type="region of interest" description="Disordered" evidence="1">
    <location>
        <begin position="1"/>
        <end position="38"/>
    </location>
</feature>
<evidence type="ECO:0000313" key="2">
    <source>
        <dbReference type="EMBL" id="HHM67340.1"/>
    </source>
</evidence>
<comment type="caution">
    <text evidence="2">The sequence shown here is derived from an EMBL/GenBank/DDBJ whole genome shotgun (WGS) entry which is preliminary data.</text>
</comment>